<evidence type="ECO:0000313" key="1">
    <source>
        <dbReference type="EMBL" id="MCM2400303.1"/>
    </source>
</evidence>
<reference evidence="1 2" key="1">
    <citation type="submission" date="2022-06" db="EMBL/GenBank/DDBJ databases">
        <authorList>
            <person name="Sun Q."/>
        </authorList>
    </citation>
    <scope>NUCLEOTIDE SEQUENCE [LARGE SCALE GENOMIC DNA]</scope>
    <source>
        <strain evidence="1 2">S153</strain>
    </source>
</reference>
<keyword evidence="2" id="KW-1185">Reference proteome</keyword>
<name>A0ABT0V798_9HYPH</name>
<gene>
    <name evidence="1" type="ORF">NBH20_03995</name>
</gene>
<dbReference type="EMBL" id="JAMQAY010000001">
    <property type="protein sequence ID" value="MCM2400303.1"/>
    <property type="molecule type" value="Genomic_DNA"/>
</dbReference>
<comment type="caution">
    <text evidence="1">The sequence shown here is derived from an EMBL/GenBank/DDBJ whole genome shotgun (WGS) entry which is preliminary data.</text>
</comment>
<dbReference type="RefSeq" id="WP_250944036.1">
    <property type="nucleotide sequence ID" value="NZ_JAMQAY010000001.1"/>
</dbReference>
<proteinExistence type="predicted"/>
<evidence type="ECO:0000313" key="2">
    <source>
        <dbReference type="Proteomes" id="UP001155079"/>
    </source>
</evidence>
<dbReference type="Proteomes" id="UP001155079">
    <property type="component" value="Unassembled WGS sequence"/>
</dbReference>
<sequence length="48" mass="5867">MRLNWLLFFQAGRPSRFEQHPLADPLERPEWQGREHAIRLLCRLVRIL</sequence>
<accession>A0ABT0V798</accession>
<organism evidence="1 2">
    <name type="scientific">Ciceribacter sichuanensis</name>
    <dbReference type="NCBI Taxonomy" id="2949647"/>
    <lineage>
        <taxon>Bacteria</taxon>
        <taxon>Pseudomonadati</taxon>
        <taxon>Pseudomonadota</taxon>
        <taxon>Alphaproteobacteria</taxon>
        <taxon>Hyphomicrobiales</taxon>
        <taxon>Rhizobiaceae</taxon>
        <taxon>Ciceribacter</taxon>
    </lineage>
</organism>
<protein>
    <submittedName>
        <fullName evidence="1">Uncharacterized protein</fullName>
    </submittedName>
</protein>